<accession>A0A803PY19</accession>
<reference evidence="2" key="2">
    <citation type="submission" date="2021-03" db="UniProtKB">
        <authorList>
            <consortium name="EnsemblPlants"/>
        </authorList>
    </citation>
    <scope>IDENTIFICATION</scope>
</reference>
<feature type="compositionally biased region" description="Polar residues" evidence="1">
    <location>
        <begin position="286"/>
        <end position="295"/>
    </location>
</feature>
<feature type="compositionally biased region" description="Acidic residues" evidence="1">
    <location>
        <begin position="266"/>
        <end position="282"/>
    </location>
</feature>
<dbReference type="EMBL" id="UZAU01000557">
    <property type="status" value="NOT_ANNOTATED_CDS"/>
    <property type="molecule type" value="Genomic_DNA"/>
</dbReference>
<dbReference type="PANTHER" id="PTHR31286:SF153">
    <property type="entry name" value="DUF4283 DOMAIN PROTEIN"/>
    <property type="match status" value="1"/>
</dbReference>
<dbReference type="InterPro" id="IPR040256">
    <property type="entry name" value="At4g02000-like"/>
</dbReference>
<evidence type="ECO:0000313" key="2">
    <source>
        <dbReference type="EnsemblPlants" id="cds.evm.model.06.349"/>
    </source>
</evidence>
<organism evidence="2 3">
    <name type="scientific">Cannabis sativa</name>
    <name type="common">Hemp</name>
    <name type="synonym">Marijuana</name>
    <dbReference type="NCBI Taxonomy" id="3483"/>
    <lineage>
        <taxon>Eukaryota</taxon>
        <taxon>Viridiplantae</taxon>
        <taxon>Streptophyta</taxon>
        <taxon>Embryophyta</taxon>
        <taxon>Tracheophyta</taxon>
        <taxon>Spermatophyta</taxon>
        <taxon>Magnoliopsida</taxon>
        <taxon>eudicotyledons</taxon>
        <taxon>Gunneridae</taxon>
        <taxon>Pentapetalae</taxon>
        <taxon>rosids</taxon>
        <taxon>fabids</taxon>
        <taxon>Rosales</taxon>
        <taxon>Cannabaceae</taxon>
        <taxon>Cannabis</taxon>
    </lineage>
</organism>
<evidence type="ECO:0008006" key="4">
    <source>
        <dbReference type="Google" id="ProtNLM"/>
    </source>
</evidence>
<evidence type="ECO:0000256" key="1">
    <source>
        <dbReference type="SAM" id="MobiDB-lite"/>
    </source>
</evidence>
<dbReference type="Gramene" id="evm.model.06.349">
    <property type="protein sequence ID" value="cds.evm.model.06.349"/>
    <property type="gene ID" value="evm.TU.06.349"/>
</dbReference>
<name>A0A803PY19_CANSA</name>
<sequence>MYVKELEHNRYIFQFYHDLDLKLVNDGSPWTFNKTQFVFAKLVPGVDPRAMITNHLDMWVQVHGLQFDFKSDMVLKDLENYIGSFVETDPKNFQGLWRDYLHVRVTVDITTPLKRKMKIRKNERHSKKFYPKAYGLPLESVVKPYRTDQQLNGEIPTITNASHPNLVQKRKETNMAAGVAAVDMDNVHIDGQLIVLDSKRRCTLGGAVSGLIINGPSEFVGYEAHCDGVGDGYPYTWERGKGGASWTELRLDRALKKAYKTKPDRDEDQPTDEERDEVDDEADRATTNSPTNPMKTNMKHTDVEEEELDRQWEMLPLHFVRWFDECDPTHLANMGNLGHSCGGYNLSALLGFC</sequence>
<dbReference type="Proteomes" id="UP000596661">
    <property type="component" value="Chromosome 6"/>
</dbReference>
<keyword evidence="3" id="KW-1185">Reference proteome</keyword>
<dbReference type="PANTHER" id="PTHR31286">
    <property type="entry name" value="GLYCINE-RICH CELL WALL STRUCTURAL PROTEIN 1.8-LIKE"/>
    <property type="match status" value="1"/>
</dbReference>
<feature type="region of interest" description="Disordered" evidence="1">
    <location>
        <begin position="260"/>
        <end position="302"/>
    </location>
</feature>
<proteinExistence type="predicted"/>
<dbReference type="AlphaFoldDB" id="A0A803PY19"/>
<protein>
    <recommendedName>
        <fullName evidence="4">DUF4283 domain-containing protein</fullName>
    </recommendedName>
</protein>
<dbReference type="EnsemblPlants" id="evm.model.06.349">
    <property type="protein sequence ID" value="cds.evm.model.06.349"/>
    <property type="gene ID" value="evm.TU.06.349"/>
</dbReference>
<evidence type="ECO:0000313" key="3">
    <source>
        <dbReference type="Proteomes" id="UP000596661"/>
    </source>
</evidence>
<reference evidence="2" key="1">
    <citation type="submission" date="2018-11" db="EMBL/GenBank/DDBJ databases">
        <authorList>
            <person name="Grassa J C."/>
        </authorList>
    </citation>
    <scope>NUCLEOTIDE SEQUENCE [LARGE SCALE GENOMIC DNA]</scope>
</reference>